<protein>
    <recommendedName>
        <fullName evidence="3">Lipoprotein</fullName>
    </recommendedName>
</protein>
<proteinExistence type="predicted"/>
<dbReference type="PROSITE" id="PS51257">
    <property type="entry name" value="PROKAR_LIPOPROTEIN"/>
    <property type="match status" value="1"/>
</dbReference>
<keyword evidence="2" id="KW-1185">Reference proteome</keyword>
<evidence type="ECO:0008006" key="3">
    <source>
        <dbReference type="Google" id="ProtNLM"/>
    </source>
</evidence>
<dbReference type="EMBL" id="PRDM01000006">
    <property type="protein sequence ID" value="MBE8727918.1"/>
    <property type="molecule type" value="Genomic_DNA"/>
</dbReference>
<organism evidence="1 2">
    <name type="scientific">Flavobacterium hungaricum</name>
    <dbReference type="NCBI Taxonomy" id="2082725"/>
    <lineage>
        <taxon>Bacteria</taxon>
        <taxon>Pseudomonadati</taxon>
        <taxon>Bacteroidota</taxon>
        <taxon>Flavobacteriia</taxon>
        <taxon>Flavobacteriales</taxon>
        <taxon>Flavobacteriaceae</taxon>
        <taxon>Flavobacterium</taxon>
    </lineage>
</organism>
<dbReference type="Proteomes" id="UP000640614">
    <property type="component" value="Unassembled WGS sequence"/>
</dbReference>
<gene>
    <name evidence="1" type="ORF">C4F50_23630</name>
</gene>
<evidence type="ECO:0000313" key="2">
    <source>
        <dbReference type="Proteomes" id="UP000640614"/>
    </source>
</evidence>
<evidence type="ECO:0000313" key="1">
    <source>
        <dbReference type="EMBL" id="MBE8727918.1"/>
    </source>
</evidence>
<name>A0ABR9TRB9_9FLAO</name>
<comment type="caution">
    <text evidence="1">The sequence shown here is derived from an EMBL/GenBank/DDBJ whole genome shotgun (WGS) entry which is preliminary data.</text>
</comment>
<dbReference type="RefSeq" id="WP_194141041.1">
    <property type="nucleotide sequence ID" value="NZ_PRDM01000006.1"/>
</dbReference>
<accession>A0ABR9TRB9</accession>
<sequence length="221" mass="25898">MKKLYFPLFLVLSLIILSCEKRIDELKFEKNVMYEIFPAMMDSVWVNAVLTYVPPPPPGVDPSEYKLNKRNESNKRFNKELAELKKKKFPVDLVLFDKAVIIDNSKELQQHFKDAAILKNNTVDTIEYNFDRKKLDAYKAFHLKYVSKIPKGDQRQLYNNCCYTIRGMLVLSRIQFDSEKKYGVLSVGIECGPMCGYGYRIYIKKVKDKWVIDQIQDAWIA</sequence>
<reference evidence="1 2" key="1">
    <citation type="submission" date="2018-07" db="EMBL/GenBank/DDBJ databases">
        <title>Genome assembly of strain KB82.</title>
        <authorList>
            <person name="Kukolya J."/>
            <person name="Horvath B."/>
            <person name="Nagy I."/>
            <person name="Toth A."/>
        </authorList>
    </citation>
    <scope>NUCLEOTIDE SEQUENCE [LARGE SCALE GENOMIC DNA]</scope>
    <source>
        <strain evidence="1 2">Kb82</strain>
    </source>
</reference>